<dbReference type="GO" id="GO:0015095">
    <property type="term" value="F:magnesium ion transmembrane transporter activity"/>
    <property type="evidence" value="ECO:0007669"/>
    <property type="project" value="UniProtKB-ARBA"/>
</dbReference>
<sequence>MTESTKTIVRKTSISPRSTWIKFDANGHSSFLDVDKYEIMRQVRIDARDFRILDPLLSYPSTILGREEVIVLNLEAIITAEEVFLLDPTSEDVVPVVRELLRKLSTIDTNQGDDDQVNSPLEIEVDEDDGAVVEFVPVGLVIYLEIIPNQA</sequence>
<protein>
    <recommendedName>
        <fullName evidence="4">Magnesium transporter</fullName>
    </recommendedName>
</protein>
<dbReference type="Proteomes" id="UP000242715">
    <property type="component" value="Unassembled WGS sequence"/>
</dbReference>
<dbReference type="PANTHER" id="PTHR13890">
    <property type="entry name" value="RNA SPLICING PROTEIN MRS2, MITOCHONDRIAL"/>
    <property type="match status" value="1"/>
</dbReference>
<organism evidence="2 3">
    <name type="scientific">Trifolium subterraneum</name>
    <name type="common">Subterranean clover</name>
    <dbReference type="NCBI Taxonomy" id="3900"/>
    <lineage>
        <taxon>Eukaryota</taxon>
        <taxon>Viridiplantae</taxon>
        <taxon>Streptophyta</taxon>
        <taxon>Embryophyta</taxon>
        <taxon>Tracheophyta</taxon>
        <taxon>Spermatophyta</taxon>
        <taxon>Magnoliopsida</taxon>
        <taxon>eudicotyledons</taxon>
        <taxon>Gunneridae</taxon>
        <taxon>Pentapetalae</taxon>
        <taxon>rosids</taxon>
        <taxon>fabids</taxon>
        <taxon>Fabales</taxon>
        <taxon>Fabaceae</taxon>
        <taxon>Papilionoideae</taxon>
        <taxon>50 kb inversion clade</taxon>
        <taxon>NPAAA clade</taxon>
        <taxon>Hologalegina</taxon>
        <taxon>IRL clade</taxon>
        <taxon>Trifolieae</taxon>
        <taxon>Trifolium</taxon>
    </lineage>
</organism>
<evidence type="ECO:0000256" key="1">
    <source>
        <dbReference type="ARBA" id="ARBA00007535"/>
    </source>
</evidence>
<name>A0A2Z6NUS7_TRISU</name>
<dbReference type="Gene3D" id="2.40.128.330">
    <property type="match status" value="1"/>
</dbReference>
<dbReference type="AlphaFoldDB" id="A0A2Z6NUS7"/>
<accession>A0A2Z6NUS7</accession>
<evidence type="ECO:0008006" key="4">
    <source>
        <dbReference type="Google" id="ProtNLM"/>
    </source>
</evidence>
<comment type="similarity">
    <text evidence="1">Belongs to the CorA metal ion transporter (MIT) (TC 1.A.35.5) family.</text>
</comment>
<dbReference type="OrthoDB" id="10251508at2759"/>
<dbReference type="PANTHER" id="PTHR13890:SF31">
    <property type="entry name" value="MAGNESIUM TRANSPORTER MRS2-2-RELATED"/>
    <property type="match status" value="1"/>
</dbReference>
<keyword evidence="3" id="KW-1185">Reference proteome</keyword>
<dbReference type="Pfam" id="PF22099">
    <property type="entry name" value="MRS2-like"/>
    <property type="match status" value="1"/>
</dbReference>
<dbReference type="EMBL" id="DF974363">
    <property type="protein sequence ID" value="GAU47931.1"/>
    <property type="molecule type" value="Genomic_DNA"/>
</dbReference>
<dbReference type="InterPro" id="IPR039204">
    <property type="entry name" value="MRS2-like"/>
</dbReference>
<gene>
    <name evidence="2" type="ORF">TSUD_14010</name>
</gene>
<evidence type="ECO:0000313" key="2">
    <source>
        <dbReference type="EMBL" id="GAU47931.1"/>
    </source>
</evidence>
<evidence type="ECO:0000313" key="3">
    <source>
        <dbReference type="Proteomes" id="UP000242715"/>
    </source>
</evidence>
<proteinExistence type="inferred from homology"/>
<reference evidence="3" key="1">
    <citation type="journal article" date="2017" name="Front. Plant Sci.">
        <title>Climate Clever Clovers: New Paradigm to Reduce the Environmental Footprint of Ruminants by Breeding Low Methanogenic Forages Utilizing Haplotype Variation.</title>
        <authorList>
            <person name="Kaur P."/>
            <person name="Appels R."/>
            <person name="Bayer P.E."/>
            <person name="Keeble-Gagnere G."/>
            <person name="Wang J."/>
            <person name="Hirakawa H."/>
            <person name="Shirasawa K."/>
            <person name="Vercoe P."/>
            <person name="Stefanova K."/>
            <person name="Durmic Z."/>
            <person name="Nichols P."/>
            <person name="Revell C."/>
            <person name="Isobe S.N."/>
            <person name="Edwards D."/>
            <person name="Erskine W."/>
        </authorList>
    </citation>
    <scope>NUCLEOTIDE SEQUENCE [LARGE SCALE GENOMIC DNA]</scope>
    <source>
        <strain evidence="3">cv. Daliak</strain>
    </source>
</reference>